<dbReference type="Proteomes" id="UP000548582">
    <property type="component" value="Unassembled WGS sequence"/>
</dbReference>
<protein>
    <submittedName>
        <fullName evidence="3">Uncharacterized protein</fullName>
    </submittedName>
</protein>
<keyword evidence="4" id="KW-1185">Reference proteome</keyword>
<comment type="caution">
    <text evidence="3">The sequence shown here is derived from an EMBL/GenBank/DDBJ whole genome shotgun (WGS) entry which is preliminary data.</text>
</comment>
<sequence length="182" mass="18725">MNRPLGAASGEEPAAPPPTAHQVCGEFHDKRQLDAAMSRLEGSYFQHADLSVRPLVGGEPLRSNVAAEEPMRRDEARNLRQLAISLAAVVTGMVAAGVVVISGGGMTLAAIVVAVAALLTFAGAAAVGIRRAPRGDTAIHRAAQEGEGAVLLVHAATPEKRGAAARILEETGAARVWQADSA</sequence>
<gene>
    <name evidence="3" type="ORF">GWK16_17065</name>
</gene>
<feature type="region of interest" description="Disordered" evidence="1">
    <location>
        <begin position="1"/>
        <end position="21"/>
    </location>
</feature>
<evidence type="ECO:0000256" key="2">
    <source>
        <dbReference type="SAM" id="Phobius"/>
    </source>
</evidence>
<feature type="transmembrane region" description="Helical" evidence="2">
    <location>
        <begin position="82"/>
        <end position="102"/>
    </location>
</feature>
<feature type="compositionally biased region" description="Low complexity" evidence="1">
    <location>
        <begin position="1"/>
        <end position="13"/>
    </location>
</feature>
<dbReference type="AlphaFoldDB" id="A0A848EEQ8"/>
<keyword evidence="2" id="KW-0812">Transmembrane</keyword>
<proteinExistence type="predicted"/>
<evidence type="ECO:0000256" key="1">
    <source>
        <dbReference type="SAM" id="MobiDB-lite"/>
    </source>
</evidence>
<accession>A0A848EEQ8</accession>
<evidence type="ECO:0000313" key="4">
    <source>
        <dbReference type="Proteomes" id="UP000548582"/>
    </source>
</evidence>
<keyword evidence="2" id="KW-0472">Membrane</keyword>
<dbReference type="RefSeq" id="WP_170055195.1">
    <property type="nucleotide sequence ID" value="NZ_JABBKX010000006.1"/>
</dbReference>
<evidence type="ECO:0000313" key="3">
    <source>
        <dbReference type="EMBL" id="NMJ42961.1"/>
    </source>
</evidence>
<dbReference type="EMBL" id="JABBKX010000006">
    <property type="protein sequence ID" value="NMJ42961.1"/>
    <property type="molecule type" value="Genomic_DNA"/>
</dbReference>
<organism evidence="3 4">
    <name type="scientific">Neoroseomonas marina</name>
    <dbReference type="NCBI Taxonomy" id="1232220"/>
    <lineage>
        <taxon>Bacteria</taxon>
        <taxon>Pseudomonadati</taxon>
        <taxon>Pseudomonadota</taxon>
        <taxon>Alphaproteobacteria</taxon>
        <taxon>Acetobacterales</taxon>
        <taxon>Acetobacteraceae</taxon>
        <taxon>Neoroseomonas</taxon>
    </lineage>
</organism>
<keyword evidence="2" id="KW-1133">Transmembrane helix</keyword>
<name>A0A848EEQ8_9PROT</name>
<reference evidence="3 4" key="1">
    <citation type="submission" date="2020-03" db="EMBL/GenBank/DDBJ databases">
        <authorList>
            <person name="Sun Q."/>
        </authorList>
    </citation>
    <scope>NUCLEOTIDE SEQUENCE [LARGE SCALE GENOMIC DNA]</scope>
    <source>
        <strain evidence="3 4">JC162</strain>
    </source>
</reference>
<feature type="transmembrane region" description="Helical" evidence="2">
    <location>
        <begin position="108"/>
        <end position="129"/>
    </location>
</feature>